<feature type="coiled-coil region" evidence="2">
    <location>
        <begin position="655"/>
        <end position="756"/>
    </location>
</feature>
<dbReference type="PANTHER" id="PTHR23160">
    <property type="entry name" value="SYNAPTONEMAL COMPLEX PROTEIN-RELATED"/>
    <property type="match status" value="1"/>
</dbReference>
<evidence type="ECO:0000256" key="3">
    <source>
        <dbReference type="SAM" id="MobiDB-lite"/>
    </source>
</evidence>
<keyword evidence="1 2" id="KW-0175">Coiled coil</keyword>
<evidence type="ECO:0000313" key="4">
    <source>
        <dbReference type="EMBL" id="CAD7427993.1"/>
    </source>
</evidence>
<evidence type="ECO:0000256" key="2">
    <source>
        <dbReference type="SAM" id="Coils"/>
    </source>
</evidence>
<feature type="region of interest" description="Disordered" evidence="3">
    <location>
        <begin position="1453"/>
        <end position="1478"/>
    </location>
</feature>
<organism evidence="4">
    <name type="scientific">Timema monikensis</name>
    <dbReference type="NCBI Taxonomy" id="170555"/>
    <lineage>
        <taxon>Eukaryota</taxon>
        <taxon>Metazoa</taxon>
        <taxon>Ecdysozoa</taxon>
        <taxon>Arthropoda</taxon>
        <taxon>Hexapoda</taxon>
        <taxon>Insecta</taxon>
        <taxon>Pterygota</taxon>
        <taxon>Neoptera</taxon>
        <taxon>Polyneoptera</taxon>
        <taxon>Phasmatodea</taxon>
        <taxon>Timematodea</taxon>
        <taxon>Timematoidea</taxon>
        <taxon>Timematidae</taxon>
        <taxon>Timema</taxon>
    </lineage>
</organism>
<dbReference type="EMBL" id="OB793604">
    <property type="protein sequence ID" value="CAD7427993.1"/>
    <property type="molecule type" value="Genomic_DNA"/>
</dbReference>
<protein>
    <submittedName>
        <fullName evidence="4">Uncharacterized protein</fullName>
    </submittedName>
</protein>
<sequence>MSLSLDTVISARNLGIRSCDAVMSQPVRIADGRLMIRHVCKEYVSSQAPVFQTSYSQIVSQKFKCPNCHCAVNLAKTSTRPVPLVFTRDIHSDNMPTKVAPKLYRRGFYARVEEIKLLSSSLHPLILCVQETHFRPNDNPMLRGYDDYEHEDLKSRLLQVAKTLQNAPDKSCLLQILALLDSYEQRLDIECLGSLNKSISLGRPRRNLTEHLSRSGGRIIATVFPFKGDLDLELDLPLQEEEVTTKQRSTECLQESGIFEELEYSNQGTQTEDILQPAETPPGNLGEELQKLTRIRERIQERDSSSKLLLIPTDAVGDYNKLRLEALEEKYHEYKSLSTRLQQAEDKVSRLEEEKICLERSEDSFRLRCQKLEEELVLLADKEKELESLLEEERLSYQEGFCRILKEKLDKEECADLLQCVIPVLIMYNVWCASKNALHDQCRCTKYYKLLGDSNTVANNPELTPKPLYYGFIPYLTSSPDFVSEHSSCKEKLPTQVVYVSDRVSLPEEPSTGNENIELELNSILNQLKDNITRETDELHDARKEEIKYKEDIKKLQEELATLKGQKSPRRDSGQERFDIDRKRLENNVDMMTSKIKTLENKEKRYLETLRRGEVLINKVKQLYIHKLEDAKRSCLAFEDGLQAYERPMNRKNQGKKEECENDQLRERIIDLEERDKELSKRLQKLENEKRKLKTDINDLQADLDMSREAREDLKKNIDGTIKLAVLKEKKITQKLQDQVEELRQELANLDKKQKQKLCPVLDSVFCPFRDELFLLYSEFCVLEGNPKEHRPIWFVSKKNFIVIGPCTAAKPNVKAPRGRMGLGNDDDSDSEIEINELKKQLNEAHKEIVNCDCTISELREEVETLESGDLWVVNKTTISNLTHSLEHQLQLEQMLRANLEQLTAEREHELEQARLRVMTTPNVQQELRESQISAAMKSFELEKQKFKQSSYKRKPMEMEEDLSLISPESSEPHFYELGVAPQDPKSFQVYSDYRKREIDPKLYEVRAPEMESFFEEAAHVEAPEPELKELSERLESNEKSFDLEIKPDEMEGGVTVDLKPSADINESIFKETLQMCLQAHKKSLESGGHKNNIDPWFESLESLDLDALWEEHIPNVSHEFSDIAFGQDHDVKRQTICPFQEIGGDRLGSYKRDSHNHPDISYQSGIKVRRLSIDEHGQLFYIDTEGDKVFVDSDGKAIKTERSVMAAGIKSQTLDPLWANKPAPEEEKEVVLDKQSKTLDPLWTYESAAGEEKEVASEKLAQTLDPSWNYKPAARERMEKQSKTLDPLGNYKLKTMGQERKQVAMEEEELQALQTSSSETLPILLHQAPKPPEDNYLMHRGQEFVMGQISSKFLPEACKDAVEITHAVRKDSSGISNITRRLSTAILHVKIPAFPAIPTSVEEEIVSLLLDSEESDADTRLKEPLEQMLSASPLNYKDSTPKSIDGGVTALKSRDGGIPTTSPHKIQDTTGFSKPTSAPLKLSGVALPATMKSQERGVSPLVGLKSQEDRVTFQGIGVTSLPTFKPPDVSVSSLQPPRIPDITGEPLSSPNFQDYKKTIGAPRTCYCPPLVPTSKIETLPMSTTFQQMRTPAPVISSVSGPQGISGDKELQPCSYQAPASSLKTAPLDEDETFLQDERLDCFQINVGPHHPVTVDDEDQAIPQDERLDCFNIDVGPHFYTTEEEFKGMSAMSSKCKSPAPRGSSQFPYKTTSTLSKTKAYHDFSESSVRAKDTAGDLNKFCALEFDTEERPGSSLKPHVSLLEEIAPGVRLADEEFCIKSIIYETTHDTPASPIPESVPVSEDLDFNVRVSAEDVDFGSNSKSVLEPYVKPCDFTDSQIEQSFYSALSHQTLGSEECVFPDFTIPRPILLPTLTSEVKDTLRDWDFIFRLKSTEHYPIKGDSIAPADIRLIEQVKSAPSPPQGTLRPKYTDSVQRTVPFNYPEHYITSPSKVNGESKRSMTSDLGCKVICWDETLEKKSRFTLQELSQCDILCWGLDHDYDNFGPKLIPSRGQPESFYKSDQPESFYKSDQPESFYKSDQPESFYKSDQLESFYKSDQLESLHKVGQPGSIPETNKMPRKISVVIDVAELPPSPAGEDLDTVEVLRIDSTHEELYRRLSAENVNFGDDGDCILETYKDNFIFTDEQLEEAFYTSLPEEKLGSQERMFTDCFPQYKQLSEPTVPRTPPPTPVPLISEVDNVLSAKEHPLLKLQNSINSSMDCHILCWDEAFIDELMTAPIPDHFPLEDVQSDFECKVLCWAEEPLESKSSLLSLAKSSLESLRSISSEIGCRVVCWAERLGVVKKSKEPVGIAPLPSASTCEFLCWDYEEESRGAPDPLRQLQSYYSWEEVEYASITPREGLKLKNLLVSRNMS</sequence>
<feature type="coiled-coil region" evidence="2">
    <location>
        <begin position="525"/>
        <end position="602"/>
    </location>
</feature>
<proteinExistence type="predicted"/>
<feature type="coiled-coil region" evidence="2">
    <location>
        <begin position="886"/>
        <end position="917"/>
    </location>
</feature>
<reference evidence="4" key="1">
    <citation type="submission" date="2020-11" db="EMBL/GenBank/DDBJ databases">
        <authorList>
            <person name="Tran Van P."/>
        </authorList>
    </citation>
    <scope>NUCLEOTIDE SEQUENCE</scope>
</reference>
<feature type="compositionally biased region" description="Polar residues" evidence="3">
    <location>
        <begin position="1460"/>
        <end position="1477"/>
    </location>
</feature>
<dbReference type="PANTHER" id="PTHR23160:SF19">
    <property type="entry name" value="MYOSIN HEAVY CHAIN-RELATED PROTEIN"/>
    <property type="match status" value="1"/>
</dbReference>
<feature type="region of interest" description="Disordered" evidence="3">
    <location>
        <begin position="2012"/>
        <end position="2034"/>
    </location>
</feature>
<feature type="coiled-coil region" evidence="2">
    <location>
        <begin position="324"/>
        <end position="392"/>
    </location>
</feature>
<evidence type="ECO:0000256" key="1">
    <source>
        <dbReference type="ARBA" id="ARBA00023054"/>
    </source>
</evidence>
<name>A0A7R9E7M6_9NEOP</name>
<gene>
    <name evidence="4" type="ORF">TMSB3V08_LOCUS4813</name>
</gene>
<accession>A0A7R9E7M6</accession>
<feature type="coiled-coil region" evidence="2">
    <location>
        <begin position="828"/>
        <end position="862"/>
    </location>
</feature>
<feature type="region of interest" description="Disordered" evidence="3">
    <location>
        <begin position="1529"/>
        <end position="1552"/>
    </location>
</feature>